<gene>
    <name evidence="1" type="ORF">R1sor_017433</name>
</gene>
<organism evidence="1 2">
    <name type="scientific">Riccia sorocarpa</name>
    <dbReference type="NCBI Taxonomy" id="122646"/>
    <lineage>
        <taxon>Eukaryota</taxon>
        <taxon>Viridiplantae</taxon>
        <taxon>Streptophyta</taxon>
        <taxon>Embryophyta</taxon>
        <taxon>Marchantiophyta</taxon>
        <taxon>Marchantiopsida</taxon>
        <taxon>Marchantiidae</taxon>
        <taxon>Marchantiales</taxon>
        <taxon>Ricciaceae</taxon>
        <taxon>Riccia</taxon>
    </lineage>
</organism>
<proteinExistence type="predicted"/>
<dbReference type="Proteomes" id="UP001633002">
    <property type="component" value="Unassembled WGS sequence"/>
</dbReference>
<comment type="caution">
    <text evidence="1">The sequence shown here is derived from an EMBL/GenBank/DDBJ whole genome shotgun (WGS) entry which is preliminary data.</text>
</comment>
<name>A0ABD3I773_9MARC</name>
<keyword evidence="2" id="KW-1185">Reference proteome</keyword>
<protein>
    <submittedName>
        <fullName evidence="1">Uncharacterized protein</fullName>
    </submittedName>
</protein>
<evidence type="ECO:0000313" key="2">
    <source>
        <dbReference type="Proteomes" id="UP001633002"/>
    </source>
</evidence>
<evidence type="ECO:0000313" key="1">
    <source>
        <dbReference type="EMBL" id="KAL3699411.1"/>
    </source>
</evidence>
<dbReference type="AlphaFoldDB" id="A0ABD3I773"/>
<dbReference type="EMBL" id="JBJQOH010000001">
    <property type="protein sequence ID" value="KAL3699411.1"/>
    <property type="molecule type" value="Genomic_DNA"/>
</dbReference>
<sequence>MVDPDPILEPVEETFEEGELAPIIMAQLTLPLRPVYVGEGSNGRKRKRKKGNKECYEAAKARTTNNQYVRHAWFKWFAENVEHKDTFRRYNTPGTSMGIRRFVEHLCELGRQTDFKDDYEKWINIQVFKDWSDGSYKRHGETHIAGRLATLEGKASLLTKIECGKDGSRRARPVQLG</sequence>
<accession>A0ABD3I773</accession>
<reference evidence="1 2" key="1">
    <citation type="submission" date="2024-09" db="EMBL/GenBank/DDBJ databases">
        <title>Chromosome-scale assembly of Riccia sorocarpa.</title>
        <authorList>
            <person name="Paukszto L."/>
        </authorList>
    </citation>
    <scope>NUCLEOTIDE SEQUENCE [LARGE SCALE GENOMIC DNA]</scope>
    <source>
        <strain evidence="1">LP-2024</strain>
        <tissue evidence="1">Aerial parts of the thallus</tissue>
    </source>
</reference>